<sequence>MIRTERLLIRPWRDEDLDPFAAMSADPEVMRHLDGVVDRAHAADVIARQRAVQAEQGHCFWALERRGDGAFLGFCGLRVGGHPGTPVERELEIGWRLARPAWKQGYAREAAEACLDWAWRHTQAPRVAAWTVPANVASWTLMARLGMVHRPELDFDHPRFEAGHPLRRHLVHTIARPA</sequence>
<dbReference type="Proteomes" id="UP000218151">
    <property type="component" value="Unassembled WGS sequence"/>
</dbReference>
<proteinExistence type="predicted"/>
<dbReference type="PROSITE" id="PS51186">
    <property type="entry name" value="GNAT"/>
    <property type="match status" value="1"/>
</dbReference>
<dbReference type="PANTHER" id="PTHR43792:SF1">
    <property type="entry name" value="N-ACETYLTRANSFERASE DOMAIN-CONTAINING PROTEIN"/>
    <property type="match status" value="1"/>
</dbReference>
<keyword evidence="3" id="KW-1185">Reference proteome</keyword>
<dbReference type="PANTHER" id="PTHR43792">
    <property type="entry name" value="GNAT FAMILY, PUTATIVE (AFU_ORTHOLOGUE AFUA_3G00765)-RELATED-RELATED"/>
    <property type="match status" value="1"/>
</dbReference>
<dbReference type="InterPro" id="IPR000182">
    <property type="entry name" value="GNAT_dom"/>
</dbReference>
<evidence type="ECO:0000259" key="1">
    <source>
        <dbReference type="PROSITE" id="PS51186"/>
    </source>
</evidence>
<dbReference type="Gene3D" id="3.40.630.30">
    <property type="match status" value="1"/>
</dbReference>
<dbReference type="SUPFAM" id="SSF55729">
    <property type="entry name" value="Acyl-CoA N-acyltransferases (Nat)"/>
    <property type="match status" value="1"/>
</dbReference>
<evidence type="ECO:0000313" key="2">
    <source>
        <dbReference type="EMBL" id="PAX09112.1"/>
    </source>
</evidence>
<accession>A0A2A2SIP6</accession>
<organism evidence="2 3">
    <name type="scientific">Sphingomonas lenta</name>
    <dbReference type="NCBI Taxonomy" id="1141887"/>
    <lineage>
        <taxon>Bacteria</taxon>
        <taxon>Pseudomonadati</taxon>
        <taxon>Pseudomonadota</taxon>
        <taxon>Alphaproteobacteria</taxon>
        <taxon>Sphingomonadales</taxon>
        <taxon>Sphingomonadaceae</taxon>
        <taxon>Sphingomonas</taxon>
    </lineage>
</organism>
<gene>
    <name evidence="2" type="ORF">CKY28_03685</name>
</gene>
<protein>
    <submittedName>
        <fullName evidence="2">GNAT family N-acetyltransferase</fullName>
    </submittedName>
</protein>
<dbReference type="GO" id="GO:0016747">
    <property type="term" value="F:acyltransferase activity, transferring groups other than amino-acyl groups"/>
    <property type="evidence" value="ECO:0007669"/>
    <property type="project" value="InterPro"/>
</dbReference>
<reference evidence="3" key="1">
    <citation type="submission" date="2017-09" db="EMBL/GenBank/DDBJ databases">
        <authorList>
            <person name="Feng G."/>
            <person name="Zhu H."/>
        </authorList>
    </citation>
    <scope>NUCLEOTIDE SEQUENCE [LARGE SCALE GENOMIC DNA]</scope>
    <source>
        <strain evidence="3">1PNM-20</strain>
    </source>
</reference>
<dbReference type="EMBL" id="NSLI01000002">
    <property type="protein sequence ID" value="PAX09112.1"/>
    <property type="molecule type" value="Genomic_DNA"/>
</dbReference>
<dbReference type="OrthoDB" id="6293260at2"/>
<evidence type="ECO:0000313" key="3">
    <source>
        <dbReference type="Proteomes" id="UP000218151"/>
    </source>
</evidence>
<dbReference type="AlphaFoldDB" id="A0A2A2SIP6"/>
<comment type="caution">
    <text evidence="2">The sequence shown here is derived from an EMBL/GenBank/DDBJ whole genome shotgun (WGS) entry which is preliminary data.</text>
</comment>
<dbReference type="InterPro" id="IPR051531">
    <property type="entry name" value="N-acetyltransferase"/>
</dbReference>
<keyword evidence="2" id="KW-0808">Transferase</keyword>
<name>A0A2A2SIP6_9SPHN</name>
<dbReference type="InterPro" id="IPR016181">
    <property type="entry name" value="Acyl_CoA_acyltransferase"/>
</dbReference>
<feature type="domain" description="N-acetyltransferase" evidence="1">
    <location>
        <begin position="7"/>
        <end position="167"/>
    </location>
</feature>
<dbReference type="Pfam" id="PF13302">
    <property type="entry name" value="Acetyltransf_3"/>
    <property type="match status" value="1"/>
</dbReference>